<evidence type="ECO:0000256" key="1">
    <source>
        <dbReference type="SAM" id="Phobius"/>
    </source>
</evidence>
<keyword evidence="3" id="KW-1185">Reference proteome</keyword>
<dbReference type="HOGENOM" id="CLU_1934663_0_0_7"/>
<dbReference type="EMBL" id="CP003360">
    <property type="protein sequence ID" value="AFM26832.1"/>
    <property type="molecule type" value="Genomic_DNA"/>
</dbReference>
<protein>
    <submittedName>
        <fullName evidence="2">Uncharacterized protein</fullName>
    </submittedName>
</protein>
<dbReference type="AlphaFoldDB" id="I4CB91"/>
<evidence type="ECO:0000313" key="2">
    <source>
        <dbReference type="EMBL" id="AFM26832.1"/>
    </source>
</evidence>
<name>I4CB91_DESTA</name>
<keyword evidence="1" id="KW-1133">Transmembrane helix</keyword>
<reference evidence="3" key="1">
    <citation type="submission" date="2012-06" db="EMBL/GenBank/DDBJ databases">
        <title>Complete sequence of chromosome of Desulfomonile tiedjei DSM 6799.</title>
        <authorList>
            <person name="Lucas S."/>
            <person name="Copeland A."/>
            <person name="Lapidus A."/>
            <person name="Glavina del Rio T."/>
            <person name="Dalin E."/>
            <person name="Tice H."/>
            <person name="Bruce D."/>
            <person name="Goodwin L."/>
            <person name="Pitluck S."/>
            <person name="Peters L."/>
            <person name="Ovchinnikova G."/>
            <person name="Zeytun A."/>
            <person name="Lu M."/>
            <person name="Kyrpides N."/>
            <person name="Mavromatis K."/>
            <person name="Ivanova N."/>
            <person name="Brettin T."/>
            <person name="Detter J.C."/>
            <person name="Han C."/>
            <person name="Larimer F."/>
            <person name="Land M."/>
            <person name="Hauser L."/>
            <person name="Markowitz V."/>
            <person name="Cheng J.-F."/>
            <person name="Hugenholtz P."/>
            <person name="Woyke T."/>
            <person name="Wu D."/>
            <person name="Spring S."/>
            <person name="Schroeder M."/>
            <person name="Brambilla E."/>
            <person name="Klenk H.-P."/>
            <person name="Eisen J.A."/>
        </authorList>
    </citation>
    <scope>NUCLEOTIDE SEQUENCE [LARGE SCALE GENOMIC DNA]</scope>
    <source>
        <strain evidence="3">ATCC 49306 / DSM 6799 / DCB-1</strain>
    </source>
</reference>
<dbReference type="Proteomes" id="UP000006055">
    <property type="component" value="Chromosome"/>
</dbReference>
<dbReference type="RefSeq" id="WP_014811953.1">
    <property type="nucleotide sequence ID" value="NC_018025.1"/>
</dbReference>
<proteinExistence type="predicted"/>
<dbReference type="KEGG" id="dti:Desti_4195"/>
<feature type="transmembrane region" description="Helical" evidence="1">
    <location>
        <begin position="94"/>
        <end position="111"/>
    </location>
</feature>
<dbReference type="eggNOG" id="ENOG502ZI63">
    <property type="taxonomic scope" value="Bacteria"/>
</dbReference>
<dbReference type="STRING" id="706587.Desti_4195"/>
<accession>I4CB91</accession>
<evidence type="ECO:0000313" key="3">
    <source>
        <dbReference type="Proteomes" id="UP000006055"/>
    </source>
</evidence>
<keyword evidence="1" id="KW-0812">Transmembrane</keyword>
<dbReference type="InterPro" id="IPR058956">
    <property type="entry name" value="MamC"/>
</dbReference>
<keyword evidence="1" id="KW-0472">Membrane</keyword>
<gene>
    <name evidence="2" type="ordered locus">Desti_4195</name>
</gene>
<dbReference type="OrthoDB" id="9993505at2"/>
<sequence length="130" mass="12979">MNGYPYYSYQGHYPTYYGTRAGVGPVDPARVLAAGGFGFVVGGSAALGVNLHKMRANQMTLNEALIDSLAKGAGAGVATAAATAAASAVGGSGIVSFAVMAATATGVIYLLNSIGKHAAEEVVVPSKRAK</sequence>
<feature type="transmembrane region" description="Helical" evidence="1">
    <location>
        <begin position="31"/>
        <end position="49"/>
    </location>
</feature>
<dbReference type="Pfam" id="PF26373">
    <property type="entry name" value="MamC"/>
    <property type="match status" value="1"/>
</dbReference>
<organism evidence="2 3">
    <name type="scientific">Desulfomonile tiedjei (strain ATCC 49306 / DSM 6799 / DCB-1)</name>
    <dbReference type="NCBI Taxonomy" id="706587"/>
    <lineage>
        <taxon>Bacteria</taxon>
        <taxon>Pseudomonadati</taxon>
        <taxon>Thermodesulfobacteriota</taxon>
        <taxon>Desulfomonilia</taxon>
        <taxon>Desulfomonilales</taxon>
        <taxon>Desulfomonilaceae</taxon>
        <taxon>Desulfomonile</taxon>
    </lineage>
</organism>